<accession>A0A8E2BE15</accession>
<gene>
    <name evidence="2" type="ORF">HNQ96_005155</name>
</gene>
<dbReference type="Proteomes" id="UP000532373">
    <property type="component" value="Unassembled WGS sequence"/>
</dbReference>
<feature type="transmembrane region" description="Helical" evidence="1">
    <location>
        <begin position="60"/>
        <end position="83"/>
    </location>
</feature>
<comment type="caution">
    <text evidence="2">The sequence shown here is derived from an EMBL/GenBank/DDBJ whole genome shotgun (WGS) entry which is preliminary data.</text>
</comment>
<sequence>MFIVMAIIATVASAIASGLGYFSYWWVLLPAFLAGALSLANGPGYGLVIDANRRGRLGVFPWLLAVNTVPWLLVAGAVFWVVAALT</sequence>
<evidence type="ECO:0000313" key="2">
    <source>
        <dbReference type="EMBL" id="MBB6469266.1"/>
    </source>
</evidence>
<keyword evidence="1" id="KW-0812">Transmembrane</keyword>
<name>A0A8E2BE15_9HYPH</name>
<feature type="transmembrane region" description="Helical" evidence="1">
    <location>
        <begin position="24"/>
        <end position="48"/>
    </location>
</feature>
<evidence type="ECO:0000313" key="3">
    <source>
        <dbReference type="Proteomes" id="UP000532373"/>
    </source>
</evidence>
<keyword evidence="1" id="KW-0472">Membrane</keyword>
<protein>
    <submittedName>
        <fullName evidence="2">Uncharacterized protein</fullName>
    </submittedName>
</protein>
<dbReference type="RefSeq" id="WP_184772502.1">
    <property type="nucleotide sequence ID" value="NZ_JACHGI010000015.1"/>
</dbReference>
<dbReference type="AlphaFoldDB" id="A0A8E2BE15"/>
<evidence type="ECO:0000256" key="1">
    <source>
        <dbReference type="SAM" id="Phobius"/>
    </source>
</evidence>
<keyword evidence="1" id="KW-1133">Transmembrane helix</keyword>
<proteinExistence type="predicted"/>
<organism evidence="2 3">
    <name type="scientific">Aminobacter carboxidus</name>
    <dbReference type="NCBI Taxonomy" id="376165"/>
    <lineage>
        <taxon>Bacteria</taxon>
        <taxon>Pseudomonadati</taxon>
        <taxon>Pseudomonadota</taxon>
        <taxon>Alphaproteobacteria</taxon>
        <taxon>Hyphomicrobiales</taxon>
        <taxon>Phyllobacteriaceae</taxon>
        <taxon>Aminobacter</taxon>
    </lineage>
</organism>
<reference evidence="2 3" key="1">
    <citation type="submission" date="2020-08" db="EMBL/GenBank/DDBJ databases">
        <title>Genomic Encyclopedia of Type Strains, Phase IV (KMG-IV): sequencing the most valuable type-strain genomes for metagenomic binning, comparative biology and taxonomic classification.</title>
        <authorList>
            <person name="Goeker M."/>
        </authorList>
    </citation>
    <scope>NUCLEOTIDE SEQUENCE [LARGE SCALE GENOMIC DNA]</scope>
    <source>
        <strain evidence="2 3">DSM 17454</strain>
    </source>
</reference>
<dbReference type="EMBL" id="JACHGI010000015">
    <property type="protein sequence ID" value="MBB6469266.1"/>
    <property type="molecule type" value="Genomic_DNA"/>
</dbReference>